<keyword evidence="1" id="KW-0472">Membrane</keyword>
<keyword evidence="1" id="KW-1133">Transmembrane helix</keyword>
<reference evidence="2" key="2">
    <citation type="submission" date="2023-06" db="EMBL/GenBank/DDBJ databases">
        <authorList>
            <consortium name="Lawrence Berkeley National Laboratory"/>
            <person name="Mondo S.J."/>
            <person name="Hensen N."/>
            <person name="Bonometti L."/>
            <person name="Westerberg I."/>
            <person name="Brannstrom I.O."/>
            <person name="Guillou S."/>
            <person name="Cros-Aarteil S."/>
            <person name="Calhoun S."/>
            <person name="Haridas S."/>
            <person name="Kuo A."/>
            <person name="Pangilinan J."/>
            <person name="Riley R."/>
            <person name="Labutti K."/>
            <person name="Andreopoulos B."/>
            <person name="Lipzen A."/>
            <person name="Chen C."/>
            <person name="Yanf M."/>
            <person name="Daum C."/>
            <person name="Ng V."/>
            <person name="Clum A."/>
            <person name="Steindorff A."/>
            <person name="Ohm R."/>
            <person name="Martin F."/>
            <person name="Silar P."/>
            <person name="Natvig D."/>
            <person name="Lalanne C."/>
            <person name="Gautier V."/>
            <person name="Ament-Velasquez S.L."/>
            <person name="Kruys A."/>
            <person name="Hutchinson M.I."/>
            <person name="Powell A.J."/>
            <person name="Barry K."/>
            <person name="Miller A.N."/>
            <person name="Grigoriev I.V."/>
            <person name="Debuchy R."/>
            <person name="Gladieux P."/>
            <person name="Thoren M.H."/>
            <person name="Johannesson H."/>
        </authorList>
    </citation>
    <scope>NUCLEOTIDE SEQUENCE</scope>
    <source>
        <strain evidence="2">CBS 626.80</strain>
    </source>
</reference>
<keyword evidence="3" id="KW-1185">Reference proteome</keyword>
<feature type="transmembrane region" description="Helical" evidence="1">
    <location>
        <begin position="32"/>
        <end position="53"/>
    </location>
</feature>
<sequence length="101" mass="11400">MGCEVGNVLCCLVVSLWFVWWCRVAWCRDKVVFYFGRLSSVFQLIVVVFLIVCRTSLLPVSGMFGITVRTFGIGWCSGVVTRLSAFENGHVPYIVNPDQLM</sequence>
<evidence type="ECO:0000313" key="3">
    <source>
        <dbReference type="Proteomes" id="UP001303222"/>
    </source>
</evidence>
<gene>
    <name evidence="2" type="ORF">QBC32DRAFT_334365</name>
</gene>
<reference evidence="2" key="1">
    <citation type="journal article" date="2023" name="Mol. Phylogenet. Evol.">
        <title>Genome-scale phylogeny and comparative genomics of the fungal order Sordariales.</title>
        <authorList>
            <person name="Hensen N."/>
            <person name="Bonometti L."/>
            <person name="Westerberg I."/>
            <person name="Brannstrom I.O."/>
            <person name="Guillou S."/>
            <person name="Cros-Aarteil S."/>
            <person name="Calhoun S."/>
            <person name="Haridas S."/>
            <person name="Kuo A."/>
            <person name="Mondo S."/>
            <person name="Pangilinan J."/>
            <person name="Riley R."/>
            <person name="LaButti K."/>
            <person name="Andreopoulos B."/>
            <person name="Lipzen A."/>
            <person name="Chen C."/>
            <person name="Yan M."/>
            <person name="Daum C."/>
            <person name="Ng V."/>
            <person name="Clum A."/>
            <person name="Steindorff A."/>
            <person name="Ohm R.A."/>
            <person name="Martin F."/>
            <person name="Silar P."/>
            <person name="Natvig D.O."/>
            <person name="Lalanne C."/>
            <person name="Gautier V."/>
            <person name="Ament-Velasquez S.L."/>
            <person name="Kruys A."/>
            <person name="Hutchinson M.I."/>
            <person name="Powell A.J."/>
            <person name="Barry K."/>
            <person name="Miller A.N."/>
            <person name="Grigoriev I.V."/>
            <person name="Debuchy R."/>
            <person name="Gladieux P."/>
            <person name="Hiltunen Thoren M."/>
            <person name="Johannesson H."/>
        </authorList>
    </citation>
    <scope>NUCLEOTIDE SEQUENCE</scope>
    <source>
        <strain evidence="2">CBS 626.80</strain>
    </source>
</reference>
<name>A0AAN6NZW7_9PEZI</name>
<feature type="transmembrane region" description="Helical" evidence="1">
    <location>
        <begin position="7"/>
        <end position="26"/>
    </location>
</feature>
<evidence type="ECO:0000256" key="1">
    <source>
        <dbReference type="SAM" id="Phobius"/>
    </source>
</evidence>
<proteinExistence type="predicted"/>
<evidence type="ECO:0008006" key="4">
    <source>
        <dbReference type="Google" id="ProtNLM"/>
    </source>
</evidence>
<dbReference type="AlphaFoldDB" id="A0AAN6NZW7"/>
<dbReference type="EMBL" id="MU859080">
    <property type="protein sequence ID" value="KAK3955149.1"/>
    <property type="molecule type" value="Genomic_DNA"/>
</dbReference>
<keyword evidence="1" id="KW-0812">Transmembrane</keyword>
<protein>
    <recommendedName>
        <fullName evidence="4">Transmembrane protein</fullName>
    </recommendedName>
</protein>
<accession>A0AAN6NZW7</accession>
<evidence type="ECO:0000313" key="2">
    <source>
        <dbReference type="EMBL" id="KAK3955149.1"/>
    </source>
</evidence>
<comment type="caution">
    <text evidence="2">The sequence shown here is derived from an EMBL/GenBank/DDBJ whole genome shotgun (WGS) entry which is preliminary data.</text>
</comment>
<organism evidence="2 3">
    <name type="scientific">Pseudoneurospora amorphoporcata</name>
    <dbReference type="NCBI Taxonomy" id="241081"/>
    <lineage>
        <taxon>Eukaryota</taxon>
        <taxon>Fungi</taxon>
        <taxon>Dikarya</taxon>
        <taxon>Ascomycota</taxon>
        <taxon>Pezizomycotina</taxon>
        <taxon>Sordariomycetes</taxon>
        <taxon>Sordariomycetidae</taxon>
        <taxon>Sordariales</taxon>
        <taxon>Sordariaceae</taxon>
        <taxon>Pseudoneurospora</taxon>
    </lineage>
</organism>
<dbReference type="Proteomes" id="UP001303222">
    <property type="component" value="Unassembled WGS sequence"/>
</dbReference>